<proteinExistence type="predicted"/>
<dbReference type="EMBL" id="GGEC01069268">
    <property type="protein sequence ID" value="MBX49752.1"/>
    <property type="molecule type" value="Transcribed_RNA"/>
</dbReference>
<dbReference type="AlphaFoldDB" id="A0A2P2P4U1"/>
<evidence type="ECO:0000313" key="1">
    <source>
        <dbReference type="EMBL" id="MBX49752.1"/>
    </source>
</evidence>
<protein>
    <submittedName>
        <fullName evidence="1">Uncharacterized protein</fullName>
    </submittedName>
</protein>
<organism evidence="1">
    <name type="scientific">Rhizophora mucronata</name>
    <name type="common">Asiatic mangrove</name>
    <dbReference type="NCBI Taxonomy" id="61149"/>
    <lineage>
        <taxon>Eukaryota</taxon>
        <taxon>Viridiplantae</taxon>
        <taxon>Streptophyta</taxon>
        <taxon>Embryophyta</taxon>
        <taxon>Tracheophyta</taxon>
        <taxon>Spermatophyta</taxon>
        <taxon>Magnoliopsida</taxon>
        <taxon>eudicotyledons</taxon>
        <taxon>Gunneridae</taxon>
        <taxon>Pentapetalae</taxon>
        <taxon>rosids</taxon>
        <taxon>fabids</taxon>
        <taxon>Malpighiales</taxon>
        <taxon>Rhizophoraceae</taxon>
        <taxon>Rhizophora</taxon>
    </lineage>
</organism>
<reference evidence="1" key="1">
    <citation type="submission" date="2018-02" db="EMBL/GenBank/DDBJ databases">
        <title>Rhizophora mucronata_Transcriptome.</title>
        <authorList>
            <person name="Meera S.P."/>
            <person name="Sreeshan A."/>
            <person name="Augustine A."/>
        </authorList>
    </citation>
    <scope>NUCLEOTIDE SEQUENCE</scope>
    <source>
        <tissue evidence="1">Leaf</tissue>
    </source>
</reference>
<name>A0A2P2P4U1_RHIMU</name>
<accession>A0A2P2P4U1</accession>
<sequence>MILSKYLPRIEILVSFPTSVA</sequence>